<sequence length="82" mass="8947">MLVVTVTCASTGQVHPIISAVIQVSPSIRMCPNIIVDRLWGSQSAAADVDHGEVEEEERDSDDHDDNNRDNSTVGEKIDLPF</sequence>
<dbReference type="AlphaFoldDB" id="A0A183BC54"/>
<dbReference type="Proteomes" id="UP000272942">
    <property type="component" value="Unassembled WGS sequence"/>
</dbReference>
<evidence type="ECO:0000313" key="4">
    <source>
        <dbReference type="WBParaSite" id="ECPE_0001683201-mRNA-1"/>
    </source>
</evidence>
<protein>
    <submittedName>
        <fullName evidence="4">Secreted protein</fullName>
    </submittedName>
</protein>
<feature type="region of interest" description="Disordered" evidence="1">
    <location>
        <begin position="46"/>
        <end position="82"/>
    </location>
</feature>
<reference evidence="4" key="1">
    <citation type="submission" date="2016-06" db="UniProtKB">
        <authorList>
            <consortium name="WormBaseParasite"/>
        </authorList>
    </citation>
    <scope>IDENTIFICATION</scope>
</reference>
<evidence type="ECO:0000313" key="3">
    <source>
        <dbReference type="Proteomes" id="UP000272942"/>
    </source>
</evidence>
<dbReference type="WBParaSite" id="ECPE_0001683201-mRNA-1">
    <property type="protein sequence ID" value="ECPE_0001683201-mRNA-1"/>
    <property type="gene ID" value="ECPE_0001683201"/>
</dbReference>
<dbReference type="EMBL" id="UZAN01065914">
    <property type="protein sequence ID" value="VDP94061.1"/>
    <property type="molecule type" value="Genomic_DNA"/>
</dbReference>
<gene>
    <name evidence="2" type="ORF">ECPE_LOCUS16789</name>
</gene>
<reference evidence="2 3" key="2">
    <citation type="submission" date="2018-11" db="EMBL/GenBank/DDBJ databases">
        <authorList>
            <consortium name="Pathogen Informatics"/>
        </authorList>
    </citation>
    <scope>NUCLEOTIDE SEQUENCE [LARGE SCALE GENOMIC DNA]</scope>
    <source>
        <strain evidence="2 3">Egypt</strain>
    </source>
</reference>
<evidence type="ECO:0000256" key="1">
    <source>
        <dbReference type="SAM" id="MobiDB-lite"/>
    </source>
</evidence>
<evidence type="ECO:0000313" key="2">
    <source>
        <dbReference type="EMBL" id="VDP94061.1"/>
    </source>
</evidence>
<proteinExistence type="predicted"/>
<accession>A0A183BC54</accession>
<feature type="compositionally biased region" description="Acidic residues" evidence="1">
    <location>
        <begin position="53"/>
        <end position="65"/>
    </location>
</feature>
<keyword evidence="3" id="KW-1185">Reference proteome</keyword>
<name>A0A183BC54_9TREM</name>
<organism evidence="4">
    <name type="scientific">Echinostoma caproni</name>
    <dbReference type="NCBI Taxonomy" id="27848"/>
    <lineage>
        <taxon>Eukaryota</taxon>
        <taxon>Metazoa</taxon>
        <taxon>Spiralia</taxon>
        <taxon>Lophotrochozoa</taxon>
        <taxon>Platyhelminthes</taxon>
        <taxon>Trematoda</taxon>
        <taxon>Digenea</taxon>
        <taxon>Plagiorchiida</taxon>
        <taxon>Echinostomata</taxon>
        <taxon>Echinostomatoidea</taxon>
        <taxon>Echinostomatidae</taxon>
        <taxon>Echinostoma</taxon>
    </lineage>
</organism>